<name>A0ABN1IQQ5_9CLOT</name>
<dbReference type="SMART" id="SM00448">
    <property type="entry name" value="REC"/>
    <property type="match status" value="1"/>
</dbReference>
<keyword evidence="8 10" id="KW-0804">Transcription</keyword>
<dbReference type="PANTHER" id="PTHR45526">
    <property type="entry name" value="TRANSCRIPTIONAL REGULATORY PROTEIN DPIA"/>
    <property type="match status" value="1"/>
</dbReference>
<keyword evidence="2 10" id="KW-0963">Cytoplasm</keyword>
<evidence type="ECO:0000313" key="14">
    <source>
        <dbReference type="Proteomes" id="UP001500339"/>
    </source>
</evidence>
<feature type="modified residue" description="4-aspartylphosphate" evidence="11">
    <location>
        <position position="54"/>
    </location>
</feature>
<dbReference type="RefSeq" id="WP_343766638.1">
    <property type="nucleotide sequence ID" value="NZ_BAAACF010000001.1"/>
</dbReference>
<dbReference type="InterPro" id="IPR051271">
    <property type="entry name" value="2C-system_Tx_regulators"/>
</dbReference>
<evidence type="ECO:0000256" key="2">
    <source>
        <dbReference type="ARBA" id="ARBA00022490"/>
    </source>
</evidence>
<evidence type="ECO:0000256" key="5">
    <source>
        <dbReference type="ARBA" id="ARBA00023015"/>
    </source>
</evidence>
<dbReference type="InterPro" id="IPR036388">
    <property type="entry name" value="WH-like_DNA-bd_sf"/>
</dbReference>
<dbReference type="Proteomes" id="UP001500339">
    <property type="component" value="Unassembled WGS sequence"/>
</dbReference>
<dbReference type="EMBL" id="BAAACF010000001">
    <property type="protein sequence ID" value="GAA0719122.1"/>
    <property type="molecule type" value="Genomic_DNA"/>
</dbReference>
<dbReference type="InterPro" id="IPR024187">
    <property type="entry name" value="Sig_transdc_resp-reg_cit/mal"/>
</dbReference>
<accession>A0ABN1IQQ5</accession>
<evidence type="ECO:0000256" key="6">
    <source>
        <dbReference type="ARBA" id="ARBA00023125"/>
    </source>
</evidence>
<evidence type="ECO:0000256" key="1">
    <source>
        <dbReference type="ARBA" id="ARBA00004496"/>
    </source>
</evidence>
<sequence length="225" mass="26118">MIKVLIVEDDPMVAQINRKYTESVEAFSVVGICNNGKEAVNKIREEEVDLIILDQYMPKLDGISFLKEIRGLGIMTDVIMVTAADDSEILNEVLKLGAVDYLIKPFEYERFRDALNKFKIRYSLLNSKATINQDDIDRITNSNNVIFNEENQKGINERTLNRIKVFLKKYKGRYFTCEEVAEEIKLSRVTIRRYLEHLSCLGELSRDVEYGEVGRPKTTYKNMER</sequence>
<dbReference type="CDD" id="cd19925">
    <property type="entry name" value="REC_citrate_TCS"/>
    <property type="match status" value="1"/>
</dbReference>
<evidence type="ECO:0000256" key="8">
    <source>
        <dbReference type="ARBA" id="ARBA00023163"/>
    </source>
</evidence>
<organism evidence="13 14">
    <name type="scientific">Clostridium malenominatum</name>
    <dbReference type="NCBI Taxonomy" id="1539"/>
    <lineage>
        <taxon>Bacteria</taxon>
        <taxon>Bacillati</taxon>
        <taxon>Bacillota</taxon>
        <taxon>Clostridia</taxon>
        <taxon>Eubacteriales</taxon>
        <taxon>Clostridiaceae</taxon>
        <taxon>Clostridium</taxon>
    </lineage>
</organism>
<dbReference type="Pfam" id="PF00072">
    <property type="entry name" value="Response_reg"/>
    <property type="match status" value="1"/>
</dbReference>
<dbReference type="PIRSF" id="PIRSF006171">
    <property type="entry name" value="RR_citrat_malat"/>
    <property type="match status" value="1"/>
</dbReference>
<evidence type="ECO:0000313" key="13">
    <source>
        <dbReference type="EMBL" id="GAA0719122.1"/>
    </source>
</evidence>
<comment type="caution">
    <text evidence="13">The sequence shown here is derived from an EMBL/GenBank/DDBJ whole genome shotgun (WGS) entry which is preliminary data.</text>
</comment>
<evidence type="ECO:0000259" key="12">
    <source>
        <dbReference type="PROSITE" id="PS50110"/>
    </source>
</evidence>
<dbReference type="SUPFAM" id="SSF52172">
    <property type="entry name" value="CheY-like"/>
    <property type="match status" value="1"/>
</dbReference>
<evidence type="ECO:0000256" key="3">
    <source>
        <dbReference type="ARBA" id="ARBA00022553"/>
    </source>
</evidence>
<feature type="domain" description="Response regulatory" evidence="12">
    <location>
        <begin position="3"/>
        <end position="119"/>
    </location>
</feature>
<protein>
    <recommendedName>
        <fullName evidence="10">Transcriptional regulatory protein</fullName>
    </recommendedName>
</protein>
<keyword evidence="6 10" id="KW-0238">DNA-binding</keyword>
<dbReference type="Pfam" id="PF20714">
    <property type="entry name" value="HTH_64"/>
    <property type="match status" value="1"/>
</dbReference>
<evidence type="ECO:0000256" key="9">
    <source>
        <dbReference type="ARBA" id="ARBA00024867"/>
    </source>
</evidence>
<dbReference type="InterPro" id="IPR048714">
    <property type="entry name" value="DpiA-like_HTH"/>
</dbReference>
<dbReference type="InterPro" id="IPR001789">
    <property type="entry name" value="Sig_transdc_resp-reg_receiver"/>
</dbReference>
<dbReference type="PANTHER" id="PTHR45526:SF1">
    <property type="entry name" value="TRANSCRIPTIONAL REGULATORY PROTEIN DCUR-RELATED"/>
    <property type="match status" value="1"/>
</dbReference>
<dbReference type="Gene3D" id="1.10.10.10">
    <property type="entry name" value="Winged helix-like DNA-binding domain superfamily/Winged helix DNA-binding domain"/>
    <property type="match status" value="1"/>
</dbReference>
<keyword evidence="14" id="KW-1185">Reference proteome</keyword>
<keyword evidence="5 10" id="KW-0805">Transcription regulation</keyword>
<keyword evidence="7 10" id="KW-0010">Activator</keyword>
<comment type="function">
    <text evidence="9">May play the central regulatory role in sporulation. It may be an element of the effector pathway responsible for the activation of sporulation genes in response to nutritional stress. Spo0A may act in concert with spo0H (a sigma factor) to control the expression of some genes that are critical to the sporulation process.</text>
</comment>
<dbReference type="InterPro" id="IPR011006">
    <property type="entry name" value="CheY-like_superfamily"/>
</dbReference>
<dbReference type="PROSITE" id="PS50110">
    <property type="entry name" value="RESPONSE_REGULATORY"/>
    <property type="match status" value="1"/>
</dbReference>
<evidence type="ECO:0000256" key="11">
    <source>
        <dbReference type="PROSITE-ProRule" id="PRU00169"/>
    </source>
</evidence>
<keyword evidence="3 11" id="KW-0597">Phosphoprotein</keyword>
<keyword evidence="4 10" id="KW-0902">Two-component regulatory system</keyword>
<evidence type="ECO:0000256" key="10">
    <source>
        <dbReference type="PIRNR" id="PIRNR006171"/>
    </source>
</evidence>
<comment type="subcellular location">
    <subcellularLocation>
        <location evidence="1 10">Cytoplasm</location>
    </subcellularLocation>
</comment>
<reference evidence="13 14" key="1">
    <citation type="journal article" date="2019" name="Int. J. Syst. Evol. Microbiol.">
        <title>The Global Catalogue of Microorganisms (GCM) 10K type strain sequencing project: providing services to taxonomists for standard genome sequencing and annotation.</title>
        <authorList>
            <consortium name="The Broad Institute Genomics Platform"/>
            <consortium name="The Broad Institute Genome Sequencing Center for Infectious Disease"/>
            <person name="Wu L."/>
            <person name="Ma J."/>
        </authorList>
    </citation>
    <scope>NUCLEOTIDE SEQUENCE [LARGE SCALE GENOMIC DNA]</scope>
    <source>
        <strain evidence="13 14">JCM 1405</strain>
    </source>
</reference>
<proteinExistence type="predicted"/>
<dbReference type="Gene3D" id="3.40.50.2300">
    <property type="match status" value="1"/>
</dbReference>
<gene>
    <name evidence="13" type="primary">dctR</name>
    <name evidence="13" type="ORF">GCM10008905_06750</name>
</gene>
<evidence type="ECO:0000256" key="4">
    <source>
        <dbReference type="ARBA" id="ARBA00023012"/>
    </source>
</evidence>
<evidence type="ECO:0000256" key="7">
    <source>
        <dbReference type="ARBA" id="ARBA00023159"/>
    </source>
</evidence>